<feature type="transmembrane region" description="Helical" evidence="8">
    <location>
        <begin position="20"/>
        <end position="39"/>
    </location>
</feature>
<name>A0A9X9Q0L6_GULGU</name>
<dbReference type="PANTHER" id="PTHR28644">
    <property type="entry name" value="SMALL INTEGRAL MEMBRANE PROTEIN 15"/>
    <property type="match status" value="1"/>
</dbReference>
<comment type="subcellular location">
    <subcellularLocation>
        <location evidence="1">Membrane</location>
        <topology evidence="1">Single-pass membrane protein</topology>
    </subcellularLocation>
</comment>
<evidence type="ECO:0000256" key="8">
    <source>
        <dbReference type="SAM" id="Phobius"/>
    </source>
</evidence>
<keyword evidence="7 8" id="KW-0472">Membrane</keyword>
<evidence type="ECO:0000313" key="10">
    <source>
        <dbReference type="Proteomes" id="UP000269945"/>
    </source>
</evidence>
<dbReference type="InterPro" id="IPR027877">
    <property type="entry name" value="Smim15"/>
</dbReference>
<evidence type="ECO:0000256" key="3">
    <source>
        <dbReference type="ARBA" id="ARBA00017904"/>
    </source>
</evidence>
<dbReference type="GO" id="GO:0016020">
    <property type="term" value="C:membrane"/>
    <property type="evidence" value="ECO:0007669"/>
    <property type="project" value="UniProtKB-SubCell"/>
</dbReference>
<dbReference type="Pfam" id="PF15086">
    <property type="entry name" value="UPF0542"/>
    <property type="match status" value="1"/>
</dbReference>
<dbReference type="Proteomes" id="UP000269945">
    <property type="component" value="Unassembled WGS sequence"/>
</dbReference>
<reference evidence="9 10" key="1">
    <citation type="submission" date="2018-10" db="EMBL/GenBank/DDBJ databases">
        <authorList>
            <person name="Ekblom R."/>
            <person name="Jareborg N."/>
        </authorList>
    </citation>
    <scope>NUCLEOTIDE SEQUENCE [LARGE SCALE GENOMIC DNA]</scope>
    <source>
        <tissue evidence="9">Muscle</tissue>
    </source>
</reference>
<comment type="similarity">
    <text evidence="2">Belongs to the SMIM15 family.</text>
</comment>
<proteinExistence type="inferred from homology"/>
<feature type="non-terminal residue" evidence="9">
    <location>
        <position position="1"/>
    </location>
</feature>
<sequence length="67" mass="7521">LDIKAWADCVVKGAAEDPYSFLTTVVSTLTPLFLANVILSRKLAKMIEAREKEQKKQNRQETIAEAK</sequence>
<dbReference type="AlphaFoldDB" id="A0A9X9Q0L6"/>
<comment type="caution">
    <text evidence="9">The sequence shown here is derived from an EMBL/GenBank/DDBJ whole genome shotgun (WGS) entry which is preliminary data.</text>
</comment>
<evidence type="ECO:0000256" key="7">
    <source>
        <dbReference type="ARBA" id="ARBA00023136"/>
    </source>
</evidence>
<evidence type="ECO:0000256" key="1">
    <source>
        <dbReference type="ARBA" id="ARBA00004167"/>
    </source>
</evidence>
<keyword evidence="10" id="KW-1185">Reference proteome</keyword>
<evidence type="ECO:0000256" key="6">
    <source>
        <dbReference type="ARBA" id="ARBA00023054"/>
    </source>
</evidence>
<evidence type="ECO:0000256" key="5">
    <source>
        <dbReference type="ARBA" id="ARBA00022989"/>
    </source>
</evidence>
<evidence type="ECO:0000313" key="9">
    <source>
        <dbReference type="EMBL" id="VCW85317.1"/>
    </source>
</evidence>
<keyword evidence="6" id="KW-0175">Coiled coil</keyword>
<keyword evidence="5 8" id="KW-1133">Transmembrane helix</keyword>
<keyword evidence="4 8" id="KW-0812">Transmembrane</keyword>
<organism evidence="9 10">
    <name type="scientific">Gulo gulo</name>
    <name type="common">Wolverine</name>
    <name type="synonym">Gluton</name>
    <dbReference type="NCBI Taxonomy" id="48420"/>
    <lineage>
        <taxon>Eukaryota</taxon>
        <taxon>Metazoa</taxon>
        <taxon>Chordata</taxon>
        <taxon>Craniata</taxon>
        <taxon>Vertebrata</taxon>
        <taxon>Euteleostomi</taxon>
        <taxon>Mammalia</taxon>
        <taxon>Eutheria</taxon>
        <taxon>Laurasiatheria</taxon>
        <taxon>Carnivora</taxon>
        <taxon>Caniformia</taxon>
        <taxon>Musteloidea</taxon>
        <taxon>Mustelidae</taxon>
        <taxon>Guloninae</taxon>
        <taxon>Gulo</taxon>
    </lineage>
</organism>
<dbReference type="EMBL" id="CYRY02015105">
    <property type="protein sequence ID" value="VCW85317.1"/>
    <property type="molecule type" value="Genomic_DNA"/>
</dbReference>
<protein>
    <recommendedName>
        <fullName evidence="3">Small integral membrane protein 15</fullName>
    </recommendedName>
</protein>
<gene>
    <name evidence="9" type="ORF">BN2614_LOCUS9</name>
</gene>
<evidence type="ECO:0000256" key="4">
    <source>
        <dbReference type="ARBA" id="ARBA00022692"/>
    </source>
</evidence>
<dbReference type="PANTHER" id="PTHR28644:SF1">
    <property type="entry name" value="SMALL INTEGRAL MEMBRANE PROTEIN 15"/>
    <property type="match status" value="1"/>
</dbReference>
<accession>A0A9X9Q0L6</accession>
<evidence type="ECO:0000256" key="2">
    <source>
        <dbReference type="ARBA" id="ARBA00006758"/>
    </source>
</evidence>